<name>A0A9J7IQ43_SPOLT</name>
<protein>
    <submittedName>
        <fullName evidence="10">Uncharacterized protein LOC111354348 isoform X1</fullName>
    </submittedName>
</protein>
<keyword evidence="2" id="KW-0479">Metal-binding</keyword>
<dbReference type="Proteomes" id="UP000301870">
    <property type="component" value="Chromosome 18"/>
</dbReference>
<keyword evidence="4" id="KW-0862">Zinc</keyword>
<accession>A0A9J7IQ43</accession>
<keyword evidence="5 6" id="KW-0238">DNA-binding</keyword>
<dbReference type="Pfam" id="PF13359">
    <property type="entry name" value="DDE_Tnp_4"/>
    <property type="match status" value="1"/>
</dbReference>
<dbReference type="Pfam" id="PF05485">
    <property type="entry name" value="THAP"/>
    <property type="match status" value="1"/>
</dbReference>
<reference evidence="10" key="1">
    <citation type="submission" date="2025-08" db="UniProtKB">
        <authorList>
            <consortium name="RefSeq"/>
        </authorList>
    </citation>
    <scope>IDENTIFICATION</scope>
    <source>
        <strain evidence="10">Ishihara</strain>
        <tissue evidence="10">Whole body</tissue>
    </source>
</reference>
<feature type="transmembrane region" description="Helical" evidence="7">
    <location>
        <begin position="21"/>
        <end position="46"/>
    </location>
</feature>
<evidence type="ECO:0000256" key="2">
    <source>
        <dbReference type="ARBA" id="ARBA00022723"/>
    </source>
</evidence>
<dbReference type="InterPro" id="IPR006612">
    <property type="entry name" value="THAP_Znf"/>
</dbReference>
<keyword evidence="7" id="KW-1133">Transmembrane helix</keyword>
<organism evidence="9 10">
    <name type="scientific">Spodoptera litura</name>
    <name type="common">Asian cotton leafworm</name>
    <dbReference type="NCBI Taxonomy" id="69820"/>
    <lineage>
        <taxon>Eukaryota</taxon>
        <taxon>Metazoa</taxon>
        <taxon>Ecdysozoa</taxon>
        <taxon>Arthropoda</taxon>
        <taxon>Hexapoda</taxon>
        <taxon>Insecta</taxon>
        <taxon>Pterygota</taxon>
        <taxon>Neoptera</taxon>
        <taxon>Endopterygota</taxon>
        <taxon>Lepidoptera</taxon>
        <taxon>Glossata</taxon>
        <taxon>Ditrysia</taxon>
        <taxon>Noctuoidea</taxon>
        <taxon>Noctuidae</taxon>
        <taxon>Amphipyrinae</taxon>
        <taxon>Spodoptera</taxon>
    </lineage>
</organism>
<evidence type="ECO:0000313" key="9">
    <source>
        <dbReference type="Proteomes" id="UP000301870"/>
    </source>
</evidence>
<keyword evidence="3 6" id="KW-0863">Zinc-finger</keyword>
<dbReference type="InterPro" id="IPR027806">
    <property type="entry name" value="HARBI1_dom"/>
</dbReference>
<evidence type="ECO:0000256" key="7">
    <source>
        <dbReference type="SAM" id="Phobius"/>
    </source>
</evidence>
<evidence type="ECO:0000259" key="8">
    <source>
        <dbReference type="PROSITE" id="PS50950"/>
    </source>
</evidence>
<keyword evidence="7" id="KW-0812">Transmembrane</keyword>
<dbReference type="KEGG" id="sliu:111354348"/>
<dbReference type="RefSeq" id="XP_022823543.1">
    <property type="nucleotide sequence ID" value="XM_022967775.1"/>
</dbReference>
<dbReference type="Pfam" id="PF13613">
    <property type="entry name" value="HTH_Tnp_4"/>
    <property type="match status" value="1"/>
</dbReference>
<dbReference type="PANTHER" id="PTHR23080">
    <property type="entry name" value="THAP DOMAIN PROTEIN"/>
    <property type="match status" value="1"/>
</dbReference>
<evidence type="ECO:0000313" key="10">
    <source>
        <dbReference type="RefSeq" id="XP_022823543.1"/>
    </source>
</evidence>
<evidence type="ECO:0000256" key="6">
    <source>
        <dbReference type="PROSITE-ProRule" id="PRU00309"/>
    </source>
</evidence>
<sequence>MHLKFTFSNFPRFDESKGRHIFSMVVISVCYVNIELLLLFFVKLFFLSNMSYYSTYRWCGVPECRNTSVKTPNKLWIQVPTDINMRKTWFEVAGRDLSQLHNKSRIYYCEDHFDLEHDMENYLKYKLMGSVKRIRLKPDCVPSRFHSRKHKSDHTSDDLASKRLRISENSLQGALHIEEDIAETSSFCTEDSQTSMENKYDKAVQVAQIQEHSSTQVILIQKHKAIQARIKTQCKSKQVQTGVKTKDIVTSPIKFITSTATSPLKPNPNIKSATNPSTSNTVSRKLRFIEENCDSDTSCAPSLVGSTVDQDYSPSETSVSKATSDASLQAERKKFEKINLKSTLSKIINKPKLYIGLSKNLYFLIDLIKKHTNLTEQNILLCLMKIKLNRTFTQLGDDFDLSVTQASNIFFNSMPEIVKVLSPFIKHFSKATIKKNLPIAFRHRYNQVTCIIDCLEIEIQKPSKAVHQALSWSEYKKTNTIKYLISCTPDGLVNFVSNGYAGRISDVNLLEDSNFLECLPAGSYILADRGFKHLESYLAQKGFVLLRPPSVPAGTKLSKAEVKQTKQIASLRIHVERVIRRLREFSILKMHSVVNSNLVGLLDLCIKTACALINLQDSLIK</sequence>
<dbReference type="SMART" id="SM00980">
    <property type="entry name" value="THAP"/>
    <property type="match status" value="1"/>
</dbReference>
<dbReference type="AlphaFoldDB" id="A0A9J7IQ43"/>
<evidence type="ECO:0000256" key="1">
    <source>
        <dbReference type="ARBA" id="ARBA00001968"/>
    </source>
</evidence>
<dbReference type="PROSITE" id="PS50950">
    <property type="entry name" value="ZF_THAP"/>
    <property type="match status" value="1"/>
</dbReference>
<dbReference type="GO" id="GO:0008270">
    <property type="term" value="F:zinc ion binding"/>
    <property type="evidence" value="ECO:0007669"/>
    <property type="project" value="UniProtKB-KW"/>
</dbReference>
<evidence type="ECO:0000256" key="3">
    <source>
        <dbReference type="ARBA" id="ARBA00022771"/>
    </source>
</evidence>
<feature type="domain" description="THAP-type" evidence="8">
    <location>
        <begin position="50"/>
        <end position="145"/>
    </location>
</feature>
<dbReference type="GeneID" id="111354348"/>
<dbReference type="InterPro" id="IPR027805">
    <property type="entry name" value="Transposase_HTH_dom"/>
</dbReference>
<dbReference type="GO" id="GO:0003677">
    <property type="term" value="F:DNA binding"/>
    <property type="evidence" value="ECO:0007669"/>
    <property type="project" value="UniProtKB-UniRule"/>
</dbReference>
<evidence type="ECO:0000256" key="5">
    <source>
        <dbReference type="ARBA" id="ARBA00023125"/>
    </source>
</evidence>
<gene>
    <name evidence="10" type="primary">LOC111354348</name>
</gene>
<dbReference type="OrthoDB" id="7782839at2759"/>
<evidence type="ECO:0000256" key="4">
    <source>
        <dbReference type="ARBA" id="ARBA00022833"/>
    </source>
</evidence>
<keyword evidence="7" id="KW-0472">Membrane</keyword>
<keyword evidence="9" id="KW-1185">Reference proteome</keyword>
<proteinExistence type="predicted"/>
<dbReference type="SUPFAM" id="SSF57716">
    <property type="entry name" value="Glucocorticoid receptor-like (DNA-binding domain)"/>
    <property type="match status" value="1"/>
</dbReference>
<comment type="cofactor">
    <cofactor evidence="1">
        <name>a divalent metal cation</name>
        <dbReference type="ChEBI" id="CHEBI:60240"/>
    </cofactor>
</comment>